<keyword evidence="5" id="KW-1185">Reference proteome</keyword>
<evidence type="ECO:0000256" key="1">
    <source>
        <dbReference type="ARBA" id="ARBA00004196"/>
    </source>
</evidence>
<reference evidence="4 5" key="1">
    <citation type="submission" date="2021-02" db="EMBL/GenBank/DDBJ databases">
        <title>De Novo genome assembly of isolated myxobacteria.</title>
        <authorList>
            <person name="Stevens D.C."/>
        </authorList>
    </citation>
    <scope>NUCLEOTIDE SEQUENCE [LARGE SCALE GENOMIC DNA]</scope>
    <source>
        <strain evidence="4 5">ATCC 29039</strain>
    </source>
</reference>
<accession>A0ABS3DMR3</accession>
<proteinExistence type="predicted"/>
<dbReference type="PROSITE" id="PS51257">
    <property type="entry name" value="PROKAR_LIPOPROTEIN"/>
    <property type="match status" value="1"/>
</dbReference>
<protein>
    <submittedName>
        <fullName evidence="4">Heparinase II/III family protein</fullName>
    </submittedName>
</protein>
<evidence type="ECO:0000313" key="4">
    <source>
        <dbReference type="EMBL" id="MBN8232623.1"/>
    </source>
</evidence>
<evidence type="ECO:0000313" key="5">
    <source>
        <dbReference type="Proteomes" id="UP000664052"/>
    </source>
</evidence>
<evidence type="ECO:0000259" key="3">
    <source>
        <dbReference type="Pfam" id="PF07940"/>
    </source>
</evidence>
<dbReference type="InterPro" id="IPR012480">
    <property type="entry name" value="Hepar_II_III_C"/>
</dbReference>
<dbReference type="Pfam" id="PF07940">
    <property type="entry name" value="Hepar_II_III_C"/>
    <property type="match status" value="1"/>
</dbReference>
<name>A0ABS3DMR3_9BACT</name>
<gene>
    <name evidence="4" type="ORF">JYK02_34405</name>
</gene>
<feature type="signal peptide" evidence="2">
    <location>
        <begin position="1"/>
        <end position="17"/>
    </location>
</feature>
<evidence type="ECO:0000256" key="2">
    <source>
        <dbReference type="SAM" id="SignalP"/>
    </source>
</evidence>
<dbReference type="RefSeq" id="WP_207057163.1">
    <property type="nucleotide sequence ID" value="NZ_JAFIMU010000013.1"/>
</dbReference>
<dbReference type="EMBL" id="JAFIMU010000013">
    <property type="protein sequence ID" value="MBN8232623.1"/>
    <property type="molecule type" value="Genomic_DNA"/>
</dbReference>
<keyword evidence="2" id="KW-0732">Signal</keyword>
<feature type="chain" id="PRO_5047053058" evidence="2">
    <location>
        <begin position="18"/>
        <end position="1056"/>
    </location>
</feature>
<sequence length="1056" mass="114180">MRRLPVSLFLLSALVLAGCEPDFRDGDAAPSSDEVAWAESAAALADAGTPDAGILPPVRATHPHVFLSSERLSTLSASFPTPTFPARGALQFTLTPRFRAALGVPEMDASGNSIPLNLLDGYATDRNSIFVRHIATWDAPGASPPTVGLQIGMQVDRRQPRYAELAAAGSYVAAARIDVPADVGTAIRIDWDATAHTASVQLGSQSPTVMNWYRLSSGVPVEWSPDGQRFEFRGREGELVTQVQITDKALSTTVSYPAIDLNLHRAWKNLRGSADSYATRLYDQCTVKADPTTCPSPVVLTGATPSHPSHVQDVAEVLALAHVRTGDVRFREAALTYASKLLQVPALEGGEYPMRGRIAAMGLLYDWLYPVMSTTDVRGVTGVSGRYSQRLADAIINTITAKDASGRHPLGEMFCGRQPIDSDTVALKCRETPLMVGWDPVVHASRPTIAPFYLSGHHRGDVAAIALALSAIAYEYPRVRPMLQTAYEHFELGFNPVRDFVGSAGGHQMGWYYGSTNLEATEVFRTAFHWPTPPPAPTFARSQFLFWLYGLRGTPTVSFPKLGDTFAGGWDDAMAVLALYGSHYGPTATAPVGQWLYDEHILPRRSGGGLWDLLLWRPGMARQAPNALPLSRHFGPSGQVLMRENWQFSPTTSLLEFHSAAFASSNHQHQDQNSLSLFYRAPLLVDSGYYDEYGTSHWHNYYIRSVAHNTLTVFDPAEVFFLGSTQWSNDGGQWFFDGKATYPTPEQIRPGGVNALAGVVRYEPGADFTFSVGDASRAYSKAKIAATNGYLRHVLFLRQPGFWSKPVTLVYDSVQVATGKQGLRKSVLWHSVNEPLVNNQLAQGPGVWPVLVAKGAAPVTRVRNGGGMAFLQTLLPAAPSLCKVGGVTANGPDFRFAVSSNPQVCGTASYTNFAPTTAEATMAQDPDVGAWRIEVTDTQGQETAQFLHVISVADEGVTAPPAARRLTADAGTEAVLVGDSLIAVFPQRGIQQSTHGFRVEGAGRQRMIITGLSPNQSYALSITPIINTALSQVTFTPSTTGTYRSTSQGVLTVPAR</sequence>
<comment type="subcellular location">
    <subcellularLocation>
        <location evidence="1">Cell envelope</location>
    </subcellularLocation>
</comment>
<dbReference type="InterPro" id="IPR008929">
    <property type="entry name" value="Chondroitin_lyas"/>
</dbReference>
<comment type="caution">
    <text evidence="4">The sequence shown here is derived from an EMBL/GenBank/DDBJ whole genome shotgun (WGS) entry which is preliminary data.</text>
</comment>
<dbReference type="Gene3D" id="1.50.10.100">
    <property type="entry name" value="Chondroitin AC/alginate lyase"/>
    <property type="match status" value="1"/>
</dbReference>
<dbReference type="Proteomes" id="UP000664052">
    <property type="component" value="Unassembled WGS sequence"/>
</dbReference>
<organism evidence="4 5">
    <name type="scientific">Corallococcus macrosporus</name>
    <dbReference type="NCBI Taxonomy" id="35"/>
    <lineage>
        <taxon>Bacteria</taxon>
        <taxon>Pseudomonadati</taxon>
        <taxon>Myxococcota</taxon>
        <taxon>Myxococcia</taxon>
        <taxon>Myxococcales</taxon>
        <taxon>Cystobacterineae</taxon>
        <taxon>Myxococcaceae</taxon>
        <taxon>Corallococcus</taxon>
    </lineage>
</organism>
<dbReference type="Gene3D" id="2.70.98.70">
    <property type="match status" value="1"/>
</dbReference>
<feature type="domain" description="Heparinase II/III-like C-terminal" evidence="3">
    <location>
        <begin position="657"/>
        <end position="769"/>
    </location>
</feature>